<dbReference type="Proteomes" id="UP000274922">
    <property type="component" value="Unassembled WGS sequence"/>
</dbReference>
<feature type="region of interest" description="Disordered" evidence="1">
    <location>
        <begin position="1"/>
        <end position="24"/>
    </location>
</feature>
<feature type="non-terminal residue" evidence="2">
    <location>
        <position position="1"/>
    </location>
</feature>
<dbReference type="EMBL" id="ML014387">
    <property type="protein sequence ID" value="RKO98638.1"/>
    <property type="molecule type" value="Genomic_DNA"/>
</dbReference>
<proteinExistence type="predicted"/>
<organism evidence="2 3">
    <name type="scientific">Caulochytrium protostelioides</name>
    <dbReference type="NCBI Taxonomy" id="1555241"/>
    <lineage>
        <taxon>Eukaryota</taxon>
        <taxon>Fungi</taxon>
        <taxon>Fungi incertae sedis</taxon>
        <taxon>Chytridiomycota</taxon>
        <taxon>Chytridiomycota incertae sedis</taxon>
        <taxon>Chytridiomycetes</taxon>
        <taxon>Caulochytriales</taxon>
        <taxon>Caulochytriaceae</taxon>
        <taxon>Caulochytrium</taxon>
    </lineage>
</organism>
<feature type="region of interest" description="Disordered" evidence="1">
    <location>
        <begin position="385"/>
        <end position="434"/>
    </location>
</feature>
<evidence type="ECO:0000256" key="1">
    <source>
        <dbReference type="SAM" id="MobiDB-lite"/>
    </source>
</evidence>
<feature type="compositionally biased region" description="Polar residues" evidence="1">
    <location>
        <begin position="396"/>
        <end position="434"/>
    </location>
</feature>
<evidence type="ECO:0000313" key="3">
    <source>
        <dbReference type="Proteomes" id="UP000274922"/>
    </source>
</evidence>
<gene>
    <name evidence="2" type="ORF">CXG81DRAFT_21162</name>
</gene>
<evidence type="ECO:0000313" key="2">
    <source>
        <dbReference type="EMBL" id="RKO98638.1"/>
    </source>
</evidence>
<keyword evidence="3" id="KW-1185">Reference proteome</keyword>
<sequence>PIAPATLPRLLRRLPRGQPSSDAPVDPIAWVVKSPYVKRSYDVPAGELTGHYVPPDVVKVPSPKPNTVKHLVGANDLPSGHDMHSALENRSLGQFLNLEGRKRIYGTDDVMFENLMKHPWRMLNRIWLLVPAELLEGLEPQEVQGNLDFVGNVMYALYQLSLAEQVLKVFSTGVPITPRTNRAINDFTKEQGITYRKYLDAVDLTALKAAGIFDALVRRRPGLARLYRDFGINKVGWIHRSLEATEGRRKFQKLILFNSIVSNELGGYLNKRSSRPLPGALHAMQTQLTVPINILWLVTLRIRYVMGLPNFEQVLKVYVDRHGVLDGGVLLSLGVVDWNSSWHSPFTRPDSEGGTASIPLLKLDKLWFTGLQHLIGRAPWEYASRPNPTRAAPDAGQSTIGGSTIVDQQPQFGKQGSVQAETGPLSSASTRQSQYSDVIGGLRKFTMDFPKTSGP</sequence>
<protein>
    <submittedName>
        <fullName evidence="2">Uncharacterized protein</fullName>
    </submittedName>
</protein>
<reference evidence="3" key="1">
    <citation type="journal article" date="2018" name="Nat. Microbiol.">
        <title>Leveraging single-cell genomics to expand the fungal tree of life.</title>
        <authorList>
            <person name="Ahrendt S.R."/>
            <person name="Quandt C.A."/>
            <person name="Ciobanu D."/>
            <person name="Clum A."/>
            <person name="Salamov A."/>
            <person name="Andreopoulos B."/>
            <person name="Cheng J.F."/>
            <person name="Woyke T."/>
            <person name="Pelin A."/>
            <person name="Henrissat B."/>
            <person name="Reynolds N.K."/>
            <person name="Benny G.L."/>
            <person name="Smith M.E."/>
            <person name="James T.Y."/>
            <person name="Grigoriev I.V."/>
        </authorList>
    </citation>
    <scope>NUCLEOTIDE SEQUENCE [LARGE SCALE GENOMIC DNA]</scope>
    <source>
        <strain evidence="3">ATCC 52028</strain>
    </source>
</reference>
<name>A0A4P9X1D3_9FUNG</name>
<accession>A0A4P9X1D3</accession>
<dbReference type="AlphaFoldDB" id="A0A4P9X1D3"/>